<name>A0A250KU69_9GAMM</name>
<evidence type="ECO:0000313" key="2">
    <source>
        <dbReference type="EMBL" id="BBA35208.1"/>
    </source>
</evidence>
<dbReference type="SUPFAM" id="SSF53448">
    <property type="entry name" value="Nucleotide-diphospho-sugar transferases"/>
    <property type="match status" value="1"/>
</dbReference>
<reference evidence="2 3" key="1">
    <citation type="submission" date="2016-12" db="EMBL/GenBank/DDBJ databases">
        <title>Genome sequencing of Methylocaldum marinum.</title>
        <authorList>
            <person name="Takeuchi M."/>
            <person name="Kamagata Y."/>
            <person name="Hiraoka S."/>
            <person name="Oshima K."/>
            <person name="Hattori M."/>
            <person name="Iwasaki W."/>
        </authorList>
    </citation>
    <scope>NUCLEOTIDE SEQUENCE [LARGE SCALE GENOMIC DNA]</scope>
    <source>
        <strain evidence="2 3">S8</strain>
    </source>
</reference>
<dbReference type="GO" id="GO:0016740">
    <property type="term" value="F:transferase activity"/>
    <property type="evidence" value="ECO:0007669"/>
    <property type="project" value="UniProtKB-KW"/>
</dbReference>
<dbReference type="PANTHER" id="PTHR43179:SF7">
    <property type="entry name" value="RHAMNOSYLTRANSFERASE WBBL"/>
    <property type="match status" value="1"/>
</dbReference>
<dbReference type="Pfam" id="PF00535">
    <property type="entry name" value="Glycos_transf_2"/>
    <property type="match status" value="1"/>
</dbReference>
<dbReference type="PANTHER" id="PTHR43179">
    <property type="entry name" value="RHAMNOSYLTRANSFERASE WBBL"/>
    <property type="match status" value="1"/>
</dbReference>
<keyword evidence="3" id="KW-1185">Reference proteome</keyword>
<dbReference type="InterPro" id="IPR029044">
    <property type="entry name" value="Nucleotide-diphossugar_trans"/>
</dbReference>
<dbReference type="InterPro" id="IPR001173">
    <property type="entry name" value="Glyco_trans_2-like"/>
</dbReference>
<dbReference type="RefSeq" id="WP_119630451.1">
    <property type="nucleotide sequence ID" value="NZ_AP017928.1"/>
</dbReference>
<organism evidence="2 3">
    <name type="scientific">Methylocaldum marinum</name>
    <dbReference type="NCBI Taxonomy" id="1432792"/>
    <lineage>
        <taxon>Bacteria</taxon>
        <taxon>Pseudomonadati</taxon>
        <taxon>Pseudomonadota</taxon>
        <taxon>Gammaproteobacteria</taxon>
        <taxon>Methylococcales</taxon>
        <taxon>Methylococcaceae</taxon>
        <taxon>Methylocaldum</taxon>
    </lineage>
</organism>
<dbReference type="OrthoDB" id="9807209at2"/>
<sequence length="327" mass="37189">MDRSRFPLVGVVIPNFNGIQLLRRNLPFVIRAAAAYPGACSIIVVDDGSRDGSVEMLRTEFPSVYVVVHEANRGFAEAIHSGVDAAEAEFLIFLNSDVRPEEDFMAPLIRHLETAGVFSVSPLVMDENGRVSPVSWRCFRIKRGRLRSVRWSFDDLKPARPIESLFASGGSVALRKSMFAALGGYLPLYKPFYSEDFDLGLRAWKRGWRTLLEPASRVVHEKKGSISENVAANRVRKTRVRNRFLLEWIHLPGRDLMFSLVPGYLLQFIGRLLRFDRVYAAGFFAALRRLPDAFRVRAEIRKHQVWDFWQIIDSIETNFKSGVDGQA</sequence>
<gene>
    <name evidence="2" type="ORF">sS8_3265</name>
</gene>
<evidence type="ECO:0000313" key="3">
    <source>
        <dbReference type="Proteomes" id="UP000266313"/>
    </source>
</evidence>
<dbReference type="EMBL" id="AP017928">
    <property type="protein sequence ID" value="BBA35208.1"/>
    <property type="molecule type" value="Genomic_DNA"/>
</dbReference>
<dbReference type="KEGG" id="mmai:sS8_3265"/>
<feature type="domain" description="Glycosyltransferase 2-like" evidence="1">
    <location>
        <begin position="11"/>
        <end position="180"/>
    </location>
</feature>
<protein>
    <submittedName>
        <fullName evidence="2">Glycosyl transferase, family 2</fullName>
    </submittedName>
</protein>
<dbReference type="AlphaFoldDB" id="A0A250KU69"/>
<proteinExistence type="predicted"/>
<dbReference type="Proteomes" id="UP000266313">
    <property type="component" value="Chromosome"/>
</dbReference>
<dbReference type="Gene3D" id="3.90.550.10">
    <property type="entry name" value="Spore Coat Polysaccharide Biosynthesis Protein SpsA, Chain A"/>
    <property type="match status" value="1"/>
</dbReference>
<keyword evidence="2" id="KW-0808">Transferase</keyword>
<evidence type="ECO:0000259" key="1">
    <source>
        <dbReference type="Pfam" id="PF00535"/>
    </source>
</evidence>
<accession>A0A250KU69</accession>